<dbReference type="EMBL" id="CP064946">
    <property type="protein sequence ID" value="QPH48853.1"/>
    <property type="molecule type" value="Genomic_DNA"/>
</dbReference>
<evidence type="ECO:0000313" key="2">
    <source>
        <dbReference type="Proteomes" id="UP000594430"/>
    </source>
</evidence>
<name>A0A7S9L7I5_9PSED</name>
<protein>
    <submittedName>
        <fullName evidence="1">Pilus assembly protein PilM</fullName>
    </submittedName>
</protein>
<dbReference type="InterPro" id="IPR043129">
    <property type="entry name" value="ATPase_NBD"/>
</dbReference>
<reference evidence="1 2" key="1">
    <citation type="submission" date="2020-11" db="EMBL/GenBank/DDBJ databases">
        <title>Pseudomonas fulva producing VIM-24.</title>
        <authorList>
            <person name="Liu S."/>
        </authorList>
    </citation>
    <scope>NUCLEOTIDE SEQUENCE [LARGE SCALE GENOMIC DNA]</scope>
    <source>
        <strain evidence="1 2">ZDHY414</strain>
    </source>
</reference>
<dbReference type="Gene3D" id="3.30.420.40">
    <property type="match status" value="1"/>
</dbReference>
<dbReference type="Proteomes" id="UP000594430">
    <property type="component" value="Chromosome"/>
</dbReference>
<dbReference type="SUPFAM" id="SSF53067">
    <property type="entry name" value="Actin-like ATPase domain"/>
    <property type="match status" value="1"/>
</dbReference>
<evidence type="ECO:0000313" key="1">
    <source>
        <dbReference type="EMBL" id="QPH48853.1"/>
    </source>
</evidence>
<dbReference type="InterPro" id="IPR005883">
    <property type="entry name" value="PilM"/>
</dbReference>
<organism evidence="1 2">
    <name type="scientific">Pseudomonas fulva</name>
    <dbReference type="NCBI Taxonomy" id="47880"/>
    <lineage>
        <taxon>Bacteria</taxon>
        <taxon>Pseudomonadati</taxon>
        <taxon>Pseudomonadota</taxon>
        <taxon>Gammaproteobacteria</taxon>
        <taxon>Pseudomonadales</taxon>
        <taxon>Pseudomonadaceae</taxon>
        <taxon>Pseudomonas</taxon>
    </lineage>
</organism>
<dbReference type="RefSeq" id="WP_027913507.1">
    <property type="nucleotide sequence ID" value="NZ_CP014025.1"/>
</dbReference>
<proteinExistence type="predicted"/>
<dbReference type="Pfam" id="PF11104">
    <property type="entry name" value="PilM_2"/>
    <property type="match status" value="1"/>
</dbReference>
<dbReference type="PANTHER" id="PTHR32432">
    <property type="entry name" value="CELL DIVISION PROTEIN FTSA-RELATED"/>
    <property type="match status" value="1"/>
</dbReference>
<sequence>MLGRFSKDAGSFTGIEIVENAVRVVQLRKRKRRFEVLCQAQEPYQQPADTTWMVQPAHAAAALRRAFERHGVCPHRVAMALAADQVICKPCRVPRQACEEQIEAQLLAEAERLLPFALDDLAMDFHVLGPCSDEPNSVDVMVAACRQSTLALVQSVARHAGLQLEAVEVDTIALTRLLPPACSDQSAVLRIDLQNIALHRWQRQGVCQRWAWTSTEPMLSGELPEQVVLALVSQGLPADLWVSSGACMTPRHLHAMSERLNVRCRPLPAPGGLECLGGPMLLASTLAAGGLRA</sequence>
<dbReference type="PANTHER" id="PTHR32432:SF3">
    <property type="entry name" value="ETHANOLAMINE UTILIZATION PROTEIN EUTJ"/>
    <property type="match status" value="1"/>
</dbReference>
<dbReference type="AlphaFoldDB" id="A0A7S9L7I5"/>
<accession>A0A7S9L7I5</accession>
<dbReference type="Gene3D" id="3.30.1490.300">
    <property type="match status" value="1"/>
</dbReference>
<dbReference type="InterPro" id="IPR050696">
    <property type="entry name" value="FtsA/MreB"/>
</dbReference>
<gene>
    <name evidence="1" type="primary">pilM</name>
    <name evidence="1" type="ORF">IZU98_21190</name>
</gene>